<dbReference type="Proteomes" id="UP000643701">
    <property type="component" value="Unassembled WGS sequence"/>
</dbReference>
<keyword evidence="4" id="KW-1185">Reference proteome</keyword>
<dbReference type="SUPFAM" id="SSF82185">
    <property type="entry name" value="Histone H3 K4-specific methyltransferase SET7/9 N-terminal domain"/>
    <property type="match status" value="1"/>
</dbReference>
<evidence type="ECO:0000313" key="3">
    <source>
        <dbReference type="EMBL" id="NGZ89357.1"/>
    </source>
</evidence>
<dbReference type="InterPro" id="IPR003409">
    <property type="entry name" value="MORN"/>
</dbReference>
<sequence>MSLAEKRKKRVYRNLFFISLVLLVIAVFLYTKDYFSKEETHIDDELISTLQFKELEEELQLINRLRKLDNQLLFEDNYQSTLEDLKALLQKNDIKEQKLIDEISNRIEYVKNLIEDQKENELSRINLRNQLVRQDKIIDSLNTSKDSISLNIKQSELFNQRKIDSLTDLLKKKNELLKLKETVKVISFKNTNGNTIRYLGETKQDQANGNGVGIWDTGSIYRGEWKENQRHGVGEFEWKDGQKYEGDFQAGERTGKGTYYWPSGEKYIGDFKNNKRHGNGVFYDPDGNVKFDGSWKNDKYQGK</sequence>
<name>A0A967ABS6_9FLAO</name>
<protein>
    <recommendedName>
        <fullName evidence="5">MORN repeat-containing protein</fullName>
    </recommendedName>
</protein>
<dbReference type="PANTHER" id="PTHR23084">
    <property type="entry name" value="PHOSPHATIDYLINOSITOL-4-PHOSPHATE 5-KINASE RELATED"/>
    <property type="match status" value="1"/>
</dbReference>
<evidence type="ECO:0000256" key="2">
    <source>
        <dbReference type="SAM" id="Phobius"/>
    </source>
</evidence>
<evidence type="ECO:0000313" key="4">
    <source>
        <dbReference type="Proteomes" id="UP000643701"/>
    </source>
</evidence>
<evidence type="ECO:0008006" key="5">
    <source>
        <dbReference type="Google" id="ProtNLM"/>
    </source>
</evidence>
<dbReference type="RefSeq" id="WP_166399625.1">
    <property type="nucleotide sequence ID" value="NZ_JAANAS010000036.1"/>
</dbReference>
<dbReference type="SMART" id="SM00698">
    <property type="entry name" value="MORN"/>
    <property type="match status" value="3"/>
</dbReference>
<dbReference type="PANTHER" id="PTHR23084:SF179">
    <property type="entry name" value="OS10G0565000 PROTEIN"/>
    <property type="match status" value="1"/>
</dbReference>
<dbReference type="EMBL" id="JAANAS010000036">
    <property type="protein sequence ID" value="NGZ89357.1"/>
    <property type="molecule type" value="Genomic_DNA"/>
</dbReference>
<organism evidence="3 4">
    <name type="scientific">Psychroflexus maritimus</name>
    <dbReference type="NCBI Taxonomy" id="2714865"/>
    <lineage>
        <taxon>Bacteria</taxon>
        <taxon>Pseudomonadati</taxon>
        <taxon>Bacteroidota</taxon>
        <taxon>Flavobacteriia</taxon>
        <taxon>Flavobacteriales</taxon>
        <taxon>Flavobacteriaceae</taxon>
        <taxon>Psychroflexus</taxon>
    </lineage>
</organism>
<evidence type="ECO:0000256" key="1">
    <source>
        <dbReference type="ARBA" id="ARBA00022737"/>
    </source>
</evidence>
<keyword evidence="2" id="KW-0472">Membrane</keyword>
<dbReference type="Pfam" id="PF02493">
    <property type="entry name" value="MORN"/>
    <property type="match status" value="4"/>
</dbReference>
<comment type="caution">
    <text evidence="3">The sequence shown here is derived from an EMBL/GenBank/DDBJ whole genome shotgun (WGS) entry which is preliminary data.</text>
</comment>
<proteinExistence type="predicted"/>
<gene>
    <name evidence="3" type="ORF">G7034_03730</name>
</gene>
<dbReference type="AlphaFoldDB" id="A0A967ABS6"/>
<feature type="transmembrane region" description="Helical" evidence="2">
    <location>
        <begin position="12"/>
        <end position="30"/>
    </location>
</feature>
<keyword evidence="2" id="KW-1133">Transmembrane helix</keyword>
<dbReference type="Gene3D" id="2.20.110.10">
    <property type="entry name" value="Histone H3 K4-specific methyltransferase SET7/9 N-terminal domain"/>
    <property type="match status" value="2"/>
</dbReference>
<keyword evidence="1" id="KW-0677">Repeat</keyword>
<reference evidence="3" key="1">
    <citation type="submission" date="2020-03" db="EMBL/GenBank/DDBJ databases">
        <title>Psychroflexus Maritimus sp. nov., isolate from marine sediment.</title>
        <authorList>
            <person name="Zhong Y.-L."/>
        </authorList>
    </citation>
    <scope>NUCLEOTIDE SEQUENCE</scope>
    <source>
        <strain evidence="3">C1</strain>
    </source>
</reference>
<keyword evidence="2" id="KW-0812">Transmembrane</keyword>
<accession>A0A967ABS6</accession>